<comment type="caution">
    <text evidence="4">The sequence shown here is derived from an EMBL/GenBank/DDBJ whole genome shotgun (WGS) entry which is preliminary data.</text>
</comment>
<dbReference type="Pfam" id="PF00501">
    <property type="entry name" value="AMP-binding"/>
    <property type="match status" value="1"/>
</dbReference>
<dbReference type="InterPro" id="IPR036736">
    <property type="entry name" value="ACP-like_sf"/>
</dbReference>
<dbReference type="InterPro" id="IPR000873">
    <property type="entry name" value="AMP-dep_synth/lig_dom"/>
</dbReference>
<dbReference type="PANTHER" id="PTHR45527:SF1">
    <property type="entry name" value="FATTY ACID SYNTHASE"/>
    <property type="match status" value="1"/>
</dbReference>
<dbReference type="Gene3D" id="3.40.50.12780">
    <property type="entry name" value="N-terminal domain of ligase-like"/>
    <property type="match status" value="1"/>
</dbReference>
<reference evidence="4 5" key="1">
    <citation type="journal article" date="2024" name="Curr. Microbiol.">
        <title>Luteibacter sahnii sp. nov., A Novel Yellow-Colored Xanthomonadin Pigment Producing Probiotic Bacterium from Healthy Rice Seed Microbiome.</title>
        <authorList>
            <person name="Jaiswal G."/>
            <person name="Rana R."/>
            <person name="Nayak P.K."/>
            <person name="Chouhan R."/>
            <person name="Gandhi S.G."/>
            <person name="Patel H.K."/>
            <person name="Patil P.B."/>
        </authorList>
    </citation>
    <scope>NUCLEOTIDE SEQUENCE [LARGE SCALE GENOMIC DNA]</scope>
    <source>
        <strain evidence="4 5">PPL201</strain>
    </source>
</reference>
<keyword evidence="1" id="KW-0596">Phosphopantetheine</keyword>
<dbReference type="PROSITE" id="PS50075">
    <property type="entry name" value="CARRIER"/>
    <property type="match status" value="1"/>
</dbReference>
<dbReference type="Gene3D" id="1.10.1200.10">
    <property type="entry name" value="ACP-like"/>
    <property type="match status" value="1"/>
</dbReference>
<dbReference type="InterPro" id="IPR025110">
    <property type="entry name" value="AMP-bd_C"/>
</dbReference>
<keyword evidence="5" id="KW-1185">Reference proteome</keyword>
<dbReference type="Pfam" id="PF00550">
    <property type="entry name" value="PP-binding"/>
    <property type="match status" value="1"/>
</dbReference>
<name>A0ABT6BFV1_9GAMM</name>
<dbReference type="PRINTS" id="PR00154">
    <property type="entry name" value="AMPBINDING"/>
</dbReference>
<feature type="domain" description="Carrier" evidence="3">
    <location>
        <begin position="364"/>
        <end position="439"/>
    </location>
</feature>
<protein>
    <submittedName>
        <fullName evidence="4">Non-ribosomal peptide synthetase</fullName>
    </submittedName>
</protein>
<sequence>PGQNVSHLAYVIYTSGSTGQPKGVMIEHGSLQNFLSSMSTEFALGAHDTLLAVTTVSFDIAGLELYLPLVRGACLWVASHAQAVDAGWLRDTLSERRVTVMQATPVTWRMLIDQGWQGCAGLTALCGGEALAMSLSQALIARCKQVWNLYGPTETTIWSSWTRVGAATEGPIESIGRPIANTRIYVLDASGEPVPVGVTGEIHIGGKGVARGYLNRPELTAERFVMDPFAADPNARMYRTGDLGRWRADGTLEYLGRNDFQVKLRGLRIELGEIESRLDAIEGVRQSVVLMHEERLLAYVAIDEAVALRPCDLRSALAATLPAYMLPSAFVTMDALPLTLNGKVDRRALAVPDREAMTSKAYEPPQGTTEEELAEMWQALLGVERVGRNDHFFELGGHSLLAVQAVAQAGQRFAVRIDLKALFLRPLLSDFGDAVTERILEEFNTEDLSSAAAEVDDMTEAELLAYLSGSAP</sequence>
<keyword evidence="2" id="KW-0597">Phosphoprotein</keyword>
<dbReference type="InterPro" id="IPR009081">
    <property type="entry name" value="PP-bd_ACP"/>
</dbReference>
<dbReference type="Gene3D" id="3.30.300.30">
    <property type="match status" value="1"/>
</dbReference>
<proteinExistence type="predicted"/>
<dbReference type="InterPro" id="IPR045851">
    <property type="entry name" value="AMP-bd_C_sf"/>
</dbReference>
<gene>
    <name evidence="4" type="ORF">P3W24_18465</name>
</gene>
<feature type="non-terminal residue" evidence="4">
    <location>
        <position position="1"/>
    </location>
</feature>
<dbReference type="PANTHER" id="PTHR45527">
    <property type="entry name" value="NONRIBOSOMAL PEPTIDE SYNTHETASE"/>
    <property type="match status" value="1"/>
</dbReference>
<accession>A0ABT6BFV1</accession>
<organism evidence="4 5">
    <name type="scientific">Luteibacter sahnii</name>
    <dbReference type="NCBI Taxonomy" id="3021977"/>
    <lineage>
        <taxon>Bacteria</taxon>
        <taxon>Pseudomonadati</taxon>
        <taxon>Pseudomonadota</taxon>
        <taxon>Gammaproteobacteria</taxon>
        <taxon>Lysobacterales</taxon>
        <taxon>Rhodanobacteraceae</taxon>
        <taxon>Luteibacter</taxon>
    </lineage>
</organism>
<dbReference type="InterPro" id="IPR010071">
    <property type="entry name" value="AA_adenyl_dom"/>
</dbReference>
<evidence type="ECO:0000313" key="4">
    <source>
        <dbReference type="EMBL" id="MDF4026958.1"/>
    </source>
</evidence>
<dbReference type="SUPFAM" id="SSF56801">
    <property type="entry name" value="Acetyl-CoA synthetase-like"/>
    <property type="match status" value="1"/>
</dbReference>
<dbReference type="EMBL" id="JARJJS010000013">
    <property type="protein sequence ID" value="MDF4026958.1"/>
    <property type="molecule type" value="Genomic_DNA"/>
</dbReference>
<dbReference type="PROSITE" id="PS00012">
    <property type="entry name" value="PHOSPHOPANTETHEINE"/>
    <property type="match status" value="1"/>
</dbReference>
<evidence type="ECO:0000256" key="1">
    <source>
        <dbReference type="ARBA" id="ARBA00022450"/>
    </source>
</evidence>
<dbReference type="PROSITE" id="PS00455">
    <property type="entry name" value="AMP_BINDING"/>
    <property type="match status" value="1"/>
</dbReference>
<dbReference type="InterPro" id="IPR020845">
    <property type="entry name" value="AMP-binding_CS"/>
</dbReference>
<dbReference type="InterPro" id="IPR020459">
    <property type="entry name" value="AMP-binding"/>
</dbReference>
<evidence type="ECO:0000313" key="5">
    <source>
        <dbReference type="Proteomes" id="UP001528850"/>
    </source>
</evidence>
<dbReference type="SUPFAM" id="SSF47336">
    <property type="entry name" value="ACP-like"/>
    <property type="match status" value="1"/>
</dbReference>
<dbReference type="NCBIfam" id="TIGR01733">
    <property type="entry name" value="AA-adenyl-dom"/>
    <property type="match status" value="1"/>
</dbReference>
<dbReference type="Proteomes" id="UP001528850">
    <property type="component" value="Unassembled WGS sequence"/>
</dbReference>
<dbReference type="InterPro" id="IPR042099">
    <property type="entry name" value="ANL_N_sf"/>
</dbReference>
<dbReference type="InterPro" id="IPR006162">
    <property type="entry name" value="Ppantetheine_attach_site"/>
</dbReference>
<dbReference type="Pfam" id="PF13193">
    <property type="entry name" value="AMP-binding_C"/>
    <property type="match status" value="1"/>
</dbReference>
<evidence type="ECO:0000259" key="3">
    <source>
        <dbReference type="PROSITE" id="PS50075"/>
    </source>
</evidence>
<evidence type="ECO:0000256" key="2">
    <source>
        <dbReference type="ARBA" id="ARBA00022553"/>
    </source>
</evidence>